<reference evidence="7 8" key="1">
    <citation type="submission" date="2016-03" db="EMBL/GenBank/DDBJ databases">
        <authorList>
            <consortium name="Pathogen Informatics"/>
        </authorList>
    </citation>
    <scope>NUCLEOTIDE SEQUENCE [LARGE SCALE GENOMIC DNA]</scope>
    <source>
        <strain evidence="7 8">NCTC13364</strain>
    </source>
</reference>
<comment type="subcellular location">
    <subcellularLocation>
        <location evidence="1 6">Cytoplasm</location>
        <location evidence="1 6">Cytosol</location>
    </subcellularLocation>
</comment>
<proteinExistence type="inferred from homology"/>
<keyword evidence="3 6" id="KW-0963">Cytoplasm</keyword>
<accession>A0A157M0Z2</accession>
<keyword evidence="5" id="KW-0143">Chaperone</keyword>
<dbReference type="SUPFAM" id="SSF101116">
    <property type="entry name" value="Flagellar export chaperone FliS"/>
    <property type="match status" value="1"/>
</dbReference>
<keyword evidence="7" id="KW-0969">Cilium</keyword>
<evidence type="ECO:0000256" key="2">
    <source>
        <dbReference type="ARBA" id="ARBA00008787"/>
    </source>
</evidence>
<organism evidence="7 8">
    <name type="scientific">Bordetella ansorpii</name>
    <dbReference type="NCBI Taxonomy" id="288768"/>
    <lineage>
        <taxon>Bacteria</taxon>
        <taxon>Pseudomonadati</taxon>
        <taxon>Pseudomonadota</taxon>
        <taxon>Betaproteobacteria</taxon>
        <taxon>Burkholderiales</taxon>
        <taxon>Alcaligenaceae</taxon>
        <taxon>Bordetella</taxon>
    </lineage>
</organism>
<dbReference type="PIRSF" id="PIRSF039090">
    <property type="entry name" value="Flis"/>
    <property type="match status" value="1"/>
</dbReference>
<evidence type="ECO:0000256" key="3">
    <source>
        <dbReference type="ARBA" id="ARBA00022490"/>
    </source>
</evidence>
<evidence type="ECO:0000256" key="1">
    <source>
        <dbReference type="ARBA" id="ARBA00004514"/>
    </source>
</evidence>
<protein>
    <recommendedName>
        <fullName evidence="6">Flagellar secretion chaperone FliS</fullName>
    </recommendedName>
</protein>
<dbReference type="PANTHER" id="PTHR34773:SF1">
    <property type="entry name" value="FLAGELLAR SECRETION CHAPERONE FLIS"/>
    <property type="match status" value="1"/>
</dbReference>
<dbReference type="GO" id="GO:0071973">
    <property type="term" value="P:bacterial-type flagellum-dependent cell motility"/>
    <property type="evidence" value="ECO:0007669"/>
    <property type="project" value="TreeGrafter"/>
</dbReference>
<evidence type="ECO:0000256" key="5">
    <source>
        <dbReference type="ARBA" id="ARBA00023186"/>
    </source>
</evidence>
<dbReference type="RefSeq" id="WP_066409338.1">
    <property type="nucleotide sequence ID" value="NZ_FKBS01000008.1"/>
</dbReference>
<keyword evidence="7" id="KW-0966">Cell projection</keyword>
<keyword evidence="7" id="KW-0282">Flagellum</keyword>
<dbReference type="InterPro" id="IPR003713">
    <property type="entry name" value="FliS"/>
</dbReference>
<dbReference type="Gene3D" id="1.20.120.340">
    <property type="entry name" value="Flagellar protein FliS"/>
    <property type="match status" value="1"/>
</dbReference>
<dbReference type="OrthoDB" id="9792010at2"/>
<evidence type="ECO:0000256" key="4">
    <source>
        <dbReference type="ARBA" id="ARBA00022795"/>
    </source>
</evidence>
<evidence type="ECO:0000256" key="6">
    <source>
        <dbReference type="PIRNR" id="PIRNR039090"/>
    </source>
</evidence>
<sequence>MTYASRRPTGSYSVRSYTDIGLETQVLSAGPERLITLLFNGARAAIAQARIHMEAGRIAERGAAISKATRIVEEGLKQGLNMEAGGEIAANLSQLYDFIIRALLTANLKSDPEQLNIADQLLSELADAWQQSVDAQPSANTA</sequence>
<keyword evidence="4 6" id="KW-1005">Bacterial flagellum biogenesis</keyword>
<dbReference type="EMBL" id="FKBS01000008">
    <property type="protein sequence ID" value="SAI02681.1"/>
    <property type="molecule type" value="Genomic_DNA"/>
</dbReference>
<name>A0A157M0Z2_9BORD</name>
<evidence type="ECO:0000313" key="8">
    <source>
        <dbReference type="Proteomes" id="UP000077037"/>
    </source>
</evidence>
<dbReference type="NCBIfam" id="TIGR00208">
    <property type="entry name" value="fliS"/>
    <property type="match status" value="1"/>
</dbReference>
<dbReference type="InterPro" id="IPR036584">
    <property type="entry name" value="FliS_sf"/>
</dbReference>
<dbReference type="Proteomes" id="UP000077037">
    <property type="component" value="Unassembled WGS sequence"/>
</dbReference>
<comment type="similarity">
    <text evidence="2 6">Belongs to the FliS family.</text>
</comment>
<evidence type="ECO:0000313" key="7">
    <source>
        <dbReference type="EMBL" id="SAI02681.1"/>
    </source>
</evidence>
<dbReference type="Pfam" id="PF02561">
    <property type="entry name" value="FliS"/>
    <property type="match status" value="1"/>
</dbReference>
<dbReference type="GO" id="GO:0044780">
    <property type="term" value="P:bacterial-type flagellum assembly"/>
    <property type="evidence" value="ECO:0007669"/>
    <property type="project" value="InterPro"/>
</dbReference>
<dbReference type="CDD" id="cd16098">
    <property type="entry name" value="FliS"/>
    <property type="match status" value="1"/>
</dbReference>
<dbReference type="GO" id="GO:0005829">
    <property type="term" value="C:cytosol"/>
    <property type="evidence" value="ECO:0007669"/>
    <property type="project" value="UniProtKB-SubCell"/>
</dbReference>
<dbReference type="AlphaFoldDB" id="A0A157M0Z2"/>
<dbReference type="PANTHER" id="PTHR34773">
    <property type="entry name" value="FLAGELLAR SECRETION CHAPERONE FLIS"/>
    <property type="match status" value="1"/>
</dbReference>
<gene>
    <name evidence="7" type="primary">fliS</name>
    <name evidence="7" type="ORF">SAMEA1982600_01005</name>
</gene>